<feature type="region of interest" description="Disordered" evidence="11">
    <location>
        <begin position="1"/>
        <end position="27"/>
    </location>
</feature>
<feature type="binding site" evidence="10">
    <location>
        <position position="188"/>
    </location>
    <ligand>
        <name>Mg(2+)</name>
        <dbReference type="ChEBI" id="CHEBI:18420"/>
    </ligand>
</feature>
<keyword evidence="4 10" id="KW-0808">Transferase</keyword>
<dbReference type="GO" id="GO:0030976">
    <property type="term" value="F:thiamine pyrophosphate binding"/>
    <property type="evidence" value="ECO:0007669"/>
    <property type="project" value="UniProtKB-UniRule"/>
</dbReference>
<comment type="cofactor">
    <cofactor evidence="10">
        <name>Mg(2+)</name>
        <dbReference type="ChEBI" id="CHEBI:18420"/>
    </cofactor>
    <text evidence="10">Binds 1 Mg(2+) ion per subunit.</text>
</comment>
<reference evidence="13 14" key="1">
    <citation type="journal article" date="2012" name="J. Bacteriol.">
        <title>Draft Genome Sequence of Turicella otitidis ATCC 51513, Isolated from Middle Ear Fluid from a Child with Otitis Media.</title>
        <authorList>
            <person name="Brinkrolf K."/>
            <person name="Schneider J."/>
            <person name="Knecht M."/>
            <person name="Ruckert C."/>
            <person name="Tauch A."/>
        </authorList>
    </citation>
    <scope>NUCLEOTIDE SEQUENCE [LARGE SCALE GENOMIC DNA]</scope>
    <source>
        <strain evidence="13 14">ATCC 51513</strain>
    </source>
</reference>
<dbReference type="CDD" id="cd02007">
    <property type="entry name" value="TPP_DXS"/>
    <property type="match status" value="1"/>
</dbReference>
<proteinExistence type="inferred from homology"/>
<organism evidence="13 14">
    <name type="scientific">Corynebacterium otitidis ATCC 51513</name>
    <dbReference type="NCBI Taxonomy" id="883169"/>
    <lineage>
        <taxon>Bacteria</taxon>
        <taxon>Bacillati</taxon>
        <taxon>Actinomycetota</taxon>
        <taxon>Actinomycetes</taxon>
        <taxon>Mycobacteriales</taxon>
        <taxon>Corynebacteriaceae</taxon>
        <taxon>Corynebacterium</taxon>
    </lineage>
</organism>
<dbReference type="Gene3D" id="3.40.50.970">
    <property type="match status" value="2"/>
</dbReference>
<sequence>MLILQPTDSRPRGRGGGAGPSSFPRLISSPIDMTAAKEPIRRMSILRRVTSPAELKGLSDEELGELADEIRRFLIEKVSRTGGHMGPNLGVVELTVALHAVFDSPKDPIVFDTSHQAYVHKILTGRAGGFDRLRSKGGLSGYTNRSESEHDWTESSHASAALSYADGLSRGFAIRGEAERTVVAVVGDGALTGGMCWEALNNIAEDERRNVVIVVNDNGRSYSPTIGGFAENLYRLRMLNTYDRVMEQGKSTLKSLGRVGQRTFEALHAFKEGVKSSVIPAEMFPELGMKNIGPVPGHDLGALIDAFRYARDYRGPIIVHTVTEKGRGYPPASTESDDFMHSSGPIDAATGRPIARSSRGFTDVFSAELVELGERRDDVVAITAAMAGPTGLEPFKARFPDRFVDVGIAEQHALTSAAGLALSGLHPVVALYATFLNRGFDQLAMDVGLLSQPVTIVLDRAGVTGTDGASHNGLWDMVIGSLVPGVRIAAPRDGRRLSELFREAVAVEDGPTIVRYPKGSLPEEIPAIDAAPDGVETIFDSSSEAPNGAPRVLLVSVGALAGEALGAAEALSAEGAAVTVVDPRWVAPVAESLGGLAAASDLVLTVEDGMARGGIGSQLSEWLAGRDIDVPVRHCAFPALFPEHMSRAELLAEVGLDAAGIAEAARRFLRPRFAAVSGARARR</sequence>
<keyword evidence="8 10" id="KW-0786">Thiamine pyrophosphate</keyword>
<dbReference type="EMBL" id="CAJZ01000064">
    <property type="protein sequence ID" value="CCI83190.1"/>
    <property type="molecule type" value="Genomic_DNA"/>
</dbReference>
<dbReference type="NCBIfam" id="TIGR00204">
    <property type="entry name" value="dxs"/>
    <property type="match status" value="1"/>
</dbReference>
<dbReference type="CDD" id="cd07033">
    <property type="entry name" value="TPP_PYR_DXS_TK_like"/>
    <property type="match status" value="1"/>
</dbReference>
<dbReference type="InterPro" id="IPR033248">
    <property type="entry name" value="Transketolase_C"/>
</dbReference>
<comment type="function">
    <text evidence="10">Catalyzes the acyloin condensation reaction between C atoms 2 and 3 of pyruvate and glyceraldehyde 3-phosphate to yield 1-deoxy-D-xylulose-5-phosphate (DXP).</text>
</comment>
<dbReference type="AlphaFoldDB" id="I7KIW8"/>
<comment type="subunit">
    <text evidence="3 10">Homodimer.</text>
</comment>
<dbReference type="Pfam" id="PF02780">
    <property type="entry name" value="Transketolase_C"/>
    <property type="match status" value="1"/>
</dbReference>
<gene>
    <name evidence="10 13" type="primary">dxs</name>
    <name evidence="13" type="ORF">BN46_0442</name>
</gene>
<evidence type="ECO:0000256" key="3">
    <source>
        <dbReference type="ARBA" id="ARBA00011738"/>
    </source>
</evidence>
<dbReference type="GO" id="GO:0008661">
    <property type="term" value="F:1-deoxy-D-xylulose-5-phosphate synthase activity"/>
    <property type="evidence" value="ECO:0007669"/>
    <property type="project" value="UniProtKB-UniRule"/>
</dbReference>
<keyword evidence="6 10" id="KW-0460">Magnesium</keyword>
<comment type="similarity">
    <text evidence="2 10">Belongs to the transketolase family. DXPS subfamily.</text>
</comment>
<evidence type="ECO:0000256" key="10">
    <source>
        <dbReference type="HAMAP-Rule" id="MF_00315"/>
    </source>
</evidence>
<dbReference type="Pfam" id="PF02779">
    <property type="entry name" value="Transket_pyr"/>
    <property type="match status" value="1"/>
</dbReference>
<dbReference type="PANTHER" id="PTHR43322:SF5">
    <property type="entry name" value="1-DEOXY-D-XYLULOSE-5-PHOSPHATE SYNTHASE, CHLOROPLASTIC"/>
    <property type="match status" value="1"/>
</dbReference>
<name>I7KIW8_9CORY</name>
<evidence type="ECO:0000259" key="12">
    <source>
        <dbReference type="SMART" id="SM00861"/>
    </source>
</evidence>
<feature type="binding site" evidence="10">
    <location>
        <position position="329"/>
    </location>
    <ligand>
        <name>thiamine diphosphate</name>
        <dbReference type="ChEBI" id="CHEBI:58937"/>
    </ligand>
</feature>
<feature type="domain" description="Transketolase-like pyrimidine-binding" evidence="12">
    <location>
        <begin position="359"/>
        <end position="523"/>
    </location>
</feature>
<keyword evidence="7 10" id="KW-0784">Thiamine biosynthesis</keyword>
<feature type="binding site" evidence="10">
    <location>
        <position position="410"/>
    </location>
    <ligand>
        <name>thiamine diphosphate</name>
        <dbReference type="ChEBI" id="CHEBI:58937"/>
    </ligand>
</feature>
<dbReference type="InterPro" id="IPR009014">
    <property type="entry name" value="Transketo_C/PFOR_II"/>
</dbReference>
<evidence type="ECO:0000256" key="1">
    <source>
        <dbReference type="ARBA" id="ARBA00004980"/>
    </source>
</evidence>
<feature type="binding site" evidence="10">
    <location>
        <position position="218"/>
    </location>
    <ligand>
        <name>Mg(2+)</name>
        <dbReference type="ChEBI" id="CHEBI:18420"/>
    </ligand>
</feature>
<dbReference type="Pfam" id="PF13292">
    <property type="entry name" value="DXP_synthase_N"/>
    <property type="match status" value="1"/>
</dbReference>
<dbReference type="InterPro" id="IPR029061">
    <property type="entry name" value="THDP-binding"/>
</dbReference>
<dbReference type="GO" id="GO:0000287">
    <property type="term" value="F:magnesium ion binding"/>
    <property type="evidence" value="ECO:0007669"/>
    <property type="project" value="UniProtKB-UniRule"/>
</dbReference>
<accession>I7KIW8</accession>
<comment type="pathway">
    <text evidence="1 10">Metabolic intermediate biosynthesis; 1-deoxy-D-xylulose 5-phosphate biosynthesis; 1-deoxy-D-xylulose 5-phosphate from D-glyceraldehyde 3-phosphate and pyruvate: step 1/1.</text>
</comment>
<evidence type="ECO:0000313" key="14">
    <source>
        <dbReference type="Proteomes" id="UP000011016"/>
    </source>
</evidence>
<dbReference type="SUPFAM" id="SSF52518">
    <property type="entry name" value="Thiamin diphosphate-binding fold (THDP-binding)"/>
    <property type="match status" value="1"/>
</dbReference>
<evidence type="ECO:0000256" key="2">
    <source>
        <dbReference type="ARBA" id="ARBA00011081"/>
    </source>
</evidence>
<dbReference type="UniPathway" id="UPA00064">
    <property type="reaction ID" value="UER00091"/>
</dbReference>
<dbReference type="GO" id="GO:0019288">
    <property type="term" value="P:isopentenyl diphosphate biosynthetic process, methylerythritol 4-phosphate pathway"/>
    <property type="evidence" value="ECO:0007669"/>
    <property type="project" value="TreeGrafter"/>
</dbReference>
<dbReference type="GO" id="GO:0009228">
    <property type="term" value="P:thiamine biosynthetic process"/>
    <property type="evidence" value="ECO:0007669"/>
    <property type="project" value="UniProtKB-UniRule"/>
</dbReference>
<dbReference type="Proteomes" id="UP000011016">
    <property type="component" value="Unassembled WGS sequence"/>
</dbReference>
<evidence type="ECO:0000313" key="13">
    <source>
        <dbReference type="EMBL" id="CCI83190.1"/>
    </source>
</evidence>
<evidence type="ECO:0000256" key="11">
    <source>
        <dbReference type="SAM" id="MobiDB-lite"/>
    </source>
</evidence>
<evidence type="ECO:0000256" key="4">
    <source>
        <dbReference type="ARBA" id="ARBA00022679"/>
    </source>
</evidence>
<protein>
    <recommendedName>
        <fullName evidence="10">1-deoxy-D-xylulose-5-phosphate synthase</fullName>
        <ecNumber evidence="10">2.2.1.7</ecNumber>
    </recommendedName>
    <alternativeName>
        <fullName evidence="10">1-deoxyxylulose-5-phosphate synthase</fullName>
        <shortName evidence="10">DXP synthase</shortName>
        <shortName evidence="10">DXPS</shortName>
    </alternativeName>
</protein>
<dbReference type="InterPro" id="IPR049557">
    <property type="entry name" value="Transketolase_CS"/>
</dbReference>
<dbReference type="EC" id="2.2.1.7" evidence="10"/>
<dbReference type="GO" id="GO:0016114">
    <property type="term" value="P:terpenoid biosynthetic process"/>
    <property type="evidence" value="ECO:0007669"/>
    <property type="project" value="UniProtKB-UniRule"/>
</dbReference>
<dbReference type="PROSITE" id="PS00801">
    <property type="entry name" value="TRANSKETOLASE_1"/>
    <property type="match status" value="1"/>
</dbReference>
<feature type="binding site" evidence="10">
    <location>
        <begin position="189"/>
        <end position="190"/>
    </location>
    <ligand>
        <name>thiamine diphosphate</name>
        <dbReference type="ChEBI" id="CHEBI:58937"/>
    </ligand>
</feature>
<evidence type="ECO:0000256" key="8">
    <source>
        <dbReference type="ARBA" id="ARBA00023052"/>
    </source>
</evidence>
<dbReference type="InterPro" id="IPR005475">
    <property type="entry name" value="Transketolase-like_Pyr-bd"/>
</dbReference>
<evidence type="ECO:0000256" key="5">
    <source>
        <dbReference type="ARBA" id="ARBA00022723"/>
    </source>
</evidence>
<keyword evidence="5 10" id="KW-0479">Metal-binding</keyword>
<feature type="binding site" evidence="10">
    <location>
        <begin position="156"/>
        <end position="158"/>
    </location>
    <ligand>
        <name>thiamine diphosphate</name>
        <dbReference type="ChEBI" id="CHEBI:58937"/>
    </ligand>
</feature>
<comment type="caution">
    <text evidence="13">The sequence shown here is derived from an EMBL/GenBank/DDBJ whole genome shotgun (WGS) entry which is preliminary data.</text>
</comment>
<evidence type="ECO:0000256" key="7">
    <source>
        <dbReference type="ARBA" id="ARBA00022977"/>
    </source>
</evidence>
<comment type="cofactor">
    <cofactor evidence="10">
        <name>thiamine diphosphate</name>
        <dbReference type="ChEBI" id="CHEBI:58937"/>
    </cofactor>
    <text evidence="10">Binds 1 thiamine pyrophosphate per subunit.</text>
</comment>
<dbReference type="PANTHER" id="PTHR43322">
    <property type="entry name" value="1-D-DEOXYXYLULOSE 5-PHOSPHATE SYNTHASE-RELATED"/>
    <property type="match status" value="1"/>
</dbReference>
<dbReference type="Gene3D" id="3.40.50.920">
    <property type="match status" value="1"/>
</dbReference>
<dbReference type="SUPFAM" id="SSF52922">
    <property type="entry name" value="TK C-terminal domain-like"/>
    <property type="match status" value="1"/>
</dbReference>
<feature type="binding site" evidence="10">
    <location>
        <position position="115"/>
    </location>
    <ligand>
        <name>thiamine diphosphate</name>
        <dbReference type="ChEBI" id="CHEBI:58937"/>
    </ligand>
</feature>
<comment type="catalytic activity">
    <reaction evidence="10">
        <text>D-glyceraldehyde 3-phosphate + pyruvate + H(+) = 1-deoxy-D-xylulose 5-phosphate + CO2</text>
        <dbReference type="Rhea" id="RHEA:12605"/>
        <dbReference type="ChEBI" id="CHEBI:15361"/>
        <dbReference type="ChEBI" id="CHEBI:15378"/>
        <dbReference type="ChEBI" id="CHEBI:16526"/>
        <dbReference type="ChEBI" id="CHEBI:57792"/>
        <dbReference type="ChEBI" id="CHEBI:59776"/>
        <dbReference type="EC" id="2.2.1.7"/>
    </reaction>
</comment>
<dbReference type="GO" id="GO:0005829">
    <property type="term" value="C:cytosol"/>
    <property type="evidence" value="ECO:0007669"/>
    <property type="project" value="TreeGrafter"/>
</dbReference>
<keyword evidence="9 10" id="KW-0414">Isoprene biosynthesis</keyword>
<feature type="binding site" evidence="10">
    <location>
        <position position="218"/>
    </location>
    <ligand>
        <name>thiamine diphosphate</name>
        <dbReference type="ChEBI" id="CHEBI:58937"/>
    </ligand>
</feature>
<evidence type="ECO:0000256" key="6">
    <source>
        <dbReference type="ARBA" id="ARBA00022842"/>
    </source>
</evidence>
<dbReference type="SMART" id="SM00861">
    <property type="entry name" value="Transket_pyr"/>
    <property type="match status" value="1"/>
</dbReference>
<dbReference type="HAMAP" id="MF_00315">
    <property type="entry name" value="DXP_synth"/>
    <property type="match status" value="1"/>
</dbReference>
<evidence type="ECO:0000256" key="9">
    <source>
        <dbReference type="ARBA" id="ARBA00023229"/>
    </source>
</evidence>
<dbReference type="InterPro" id="IPR005477">
    <property type="entry name" value="Dxylulose-5-P_synthase"/>
</dbReference>
<dbReference type="NCBIfam" id="NF003933">
    <property type="entry name" value="PRK05444.2-2"/>
    <property type="match status" value="1"/>
</dbReference>